<evidence type="ECO:0000256" key="6">
    <source>
        <dbReference type="ARBA" id="ARBA00022670"/>
    </source>
</evidence>
<dbReference type="NCBIfam" id="TIGR02069">
    <property type="entry name" value="cyanophycinase"/>
    <property type="match status" value="1"/>
</dbReference>
<dbReference type="PIRSF" id="PIRSF032067">
    <property type="entry name" value="Cyanophycinase"/>
    <property type="match status" value="1"/>
</dbReference>
<keyword evidence="8" id="KW-0720">Serine protease</keyword>
<evidence type="ECO:0000256" key="1">
    <source>
        <dbReference type="ARBA" id="ARBA00001092"/>
    </source>
</evidence>
<evidence type="ECO:0000256" key="2">
    <source>
        <dbReference type="ARBA" id="ARBA00002039"/>
    </source>
</evidence>
<dbReference type="PANTHER" id="PTHR36175">
    <property type="entry name" value="CYANOPHYCINASE"/>
    <property type="match status" value="1"/>
</dbReference>
<keyword evidence="7" id="KW-0378">Hydrolase</keyword>
<gene>
    <name evidence="9" type="ORF">BXT84_01480</name>
</gene>
<evidence type="ECO:0000256" key="4">
    <source>
        <dbReference type="ARBA" id="ARBA00013115"/>
    </source>
</evidence>
<dbReference type="CDD" id="cd03145">
    <property type="entry name" value="GAT1_cyanophycinase"/>
    <property type="match status" value="1"/>
</dbReference>
<protein>
    <recommendedName>
        <fullName evidence="5">Cyanophycinase</fullName>
        <ecNumber evidence="4">3.4.15.6</ecNumber>
    </recommendedName>
</protein>
<sequence length="279" mass="30217">MGPLLIIGGKEDKRTTPDVLLTLTDLVREVERPKRIGVVTTASTMGEDAYATYQHAFSALGVHDVVPFLISSRLQAHSHEWSTRLERCAAVFFVGGDQLRITSLLGGTAFHQALRGQWDKGLIIAGTSAGASMMSSTMIVEGFAQAPPSRAVVRMAAGMGLWDNVVIDQHFTQRGRIGRLLAAVAQNPAVLGVGIDEDTALLVDLNTQNMTVYGSQNVTILDGRFVEETNVQESGPTQALTLTHVRLHVLAQGYGLHLSSRQPFAHRAGHLQEEERGED</sequence>
<comment type="function">
    <text evidence="2">Exopeptidase that catalyzes the hydrolytic cleavage of multi-L-arginyl-poly-L-aspartic acid (cyanophycin; a water-insoluble reserve polymer) into aspartate-arginine dipeptides.</text>
</comment>
<dbReference type="Proteomes" id="UP000325292">
    <property type="component" value="Chromosome"/>
</dbReference>
<dbReference type="PANTHER" id="PTHR36175:SF1">
    <property type="entry name" value="CYANOPHYCINASE"/>
    <property type="match status" value="1"/>
</dbReference>
<proteinExistence type="inferred from homology"/>
<dbReference type="SUPFAM" id="SSF52317">
    <property type="entry name" value="Class I glutamine amidotransferase-like"/>
    <property type="match status" value="1"/>
</dbReference>
<evidence type="ECO:0000256" key="5">
    <source>
        <dbReference type="ARBA" id="ARBA00015719"/>
    </source>
</evidence>
<dbReference type="InterPro" id="IPR029062">
    <property type="entry name" value="Class_I_gatase-like"/>
</dbReference>
<dbReference type="InterPro" id="IPR005320">
    <property type="entry name" value="Peptidase_S51"/>
</dbReference>
<name>A0ABN5H411_9FIRM</name>
<evidence type="ECO:0000313" key="10">
    <source>
        <dbReference type="Proteomes" id="UP000325292"/>
    </source>
</evidence>
<evidence type="ECO:0000256" key="3">
    <source>
        <dbReference type="ARBA" id="ARBA00006534"/>
    </source>
</evidence>
<comment type="catalytic activity">
    <reaction evidence="1">
        <text>[L-4-(L-arginin-2-N-yl)aspartate](n) + H2O = [L-4-(L-arginin-2-N-yl)aspartate](n-1) + L-4-(L-arginin-2-N-yl)aspartate</text>
        <dbReference type="Rhea" id="RHEA:12845"/>
        <dbReference type="Rhea" id="RHEA-COMP:13728"/>
        <dbReference type="Rhea" id="RHEA-COMP:13734"/>
        <dbReference type="ChEBI" id="CHEBI:15377"/>
        <dbReference type="ChEBI" id="CHEBI:137986"/>
        <dbReference type="ChEBI" id="CHEBI:137991"/>
        <dbReference type="EC" id="3.4.15.6"/>
    </reaction>
</comment>
<dbReference type="EMBL" id="CP019454">
    <property type="protein sequence ID" value="AUW95330.1"/>
    <property type="molecule type" value="Genomic_DNA"/>
</dbReference>
<keyword evidence="10" id="KW-1185">Reference proteome</keyword>
<reference evidence="9 10" key="1">
    <citation type="journal article" date="2019" name="Sci. Rep.">
        <title>Sulfobacillus thermotolerans: new insights into resistance and metabolic capacities of acidophilic chemolithotrophs.</title>
        <authorList>
            <person name="Panyushkina A.E."/>
            <person name="Babenko V.V."/>
            <person name="Nikitina A.S."/>
            <person name="Selezneva O.V."/>
            <person name="Tsaplina I.A."/>
            <person name="Letarova M.A."/>
            <person name="Kostryukova E.S."/>
            <person name="Letarov A.V."/>
        </authorList>
    </citation>
    <scope>NUCLEOTIDE SEQUENCE [LARGE SCALE GENOMIC DNA]</scope>
    <source>
        <strain evidence="9 10">Kr1</strain>
    </source>
</reference>
<dbReference type="InterPro" id="IPR011811">
    <property type="entry name" value="Peptidase_S51_cyanophycinase"/>
</dbReference>
<dbReference type="Gene3D" id="3.40.50.880">
    <property type="match status" value="1"/>
</dbReference>
<accession>A0ABN5H411</accession>
<evidence type="ECO:0000256" key="7">
    <source>
        <dbReference type="ARBA" id="ARBA00022801"/>
    </source>
</evidence>
<dbReference type="EC" id="3.4.15.6" evidence="4"/>
<dbReference type="Pfam" id="PF03575">
    <property type="entry name" value="Peptidase_S51"/>
    <property type="match status" value="1"/>
</dbReference>
<comment type="similarity">
    <text evidence="3">Belongs to the peptidase S51 family.</text>
</comment>
<keyword evidence="6" id="KW-0645">Protease</keyword>
<evidence type="ECO:0000256" key="8">
    <source>
        <dbReference type="ARBA" id="ARBA00022825"/>
    </source>
</evidence>
<evidence type="ECO:0000313" key="9">
    <source>
        <dbReference type="EMBL" id="AUW95330.1"/>
    </source>
</evidence>
<organism evidence="9 10">
    <name type="scientific">Sulfobacillus thermotolerans</name>
    <dbReference type="NCBI Taxonomy" id="338644"/>
    <lineage>
        <taxon>Bacteria</taxon>
        <taxon>Bacillati</taxon>
        <taxon>Bacillota</taxon>
        <taxon>Clostridia</taxon>
        <taxon>Eubacteriales</taxon>
        <taxon>Clostridiales Family XVII. Incertae Sedis</taxon>
        <taxon>Sulfobacillus</taxon>
    </lineage>
</organism>